<keyword evidence="7 8" id="KW-0315">Glutamine amidotransferase</keyword>
<evidence type="ECO:0000313" key="10">
    <source>
        <dbReference type="Proteomes" id="UP000270468"/>
    </source>
</evidence>
<dbReference type="PROSITE" id="PS51273">
    <property type="entry name" value="GATASE_TYPE_1"/>
    <property type="match status" value="1"/>
</dbReference>
<dbReference type="Pfam" id="PF13507">
    <property type="entry name" value="GATase_5"/>
    <property type="match status" value="1"/>
</dbReference>
<evidence type="ECO:0000256" key="8">
    <source>
        <dbReference type="HAMAP-Rule" id="MF_00421"/>
    </source>
</evidence>
<dbReference type="NCBIfam" id="TIGR01737">
    <property type="entry name" value="FGAM_synth_I"/>
    <property type="match status" value="1"/>
</dbReference>
<evidence type="ECO:0000256" key="2">
    <source>
        <dbReference type="ARBA" id="ARBA00022598"/>
    </source>
</evidence>
<dbReference type="Proteomes" id="UP000270468">
    <property type="component" value="Unassembled WGS sequence"/>
</dbReference>
<dbReference type="AlphaFoldDB" id="A0A3P5X2Y8"/>
<evidence type="ECO:0000256" key="4">
    <source>
        <dbReference type="ARBA" id="ARBA00022755"/>
    </source>
</evidence>
<comment type="function">
    <text evidence="8">Part of the phosphoribosylformylglycinamidine synthase complex involved in the purines biosynthetic pathway. Catalyzes the ATP-dependent conversion of formylglycinamide ribonucleotide (FGAR) and glutamine to yield formylglycinamidine ribonucleotide (FGAM) and glutamate. The FGAM synthase complex is composed of three subunits. PurQ produces an ammonia molecule by converting glutamine to glutamate. PurL transfers the ammonia molecule to FGAR to form FGAM in an ATP-dependent manner. PurS interacts with PurQ and PurL and is thought to assist in the transfer of the ammonia molecule from PurQ to PurL.</text>
</comment>
<dbReference type="PIRSF" id="PIRSF001586">
    <property type="entry name" value="FGAM_synth_I"/>
    <property type="match status" value="1"/>
</dbReference>
<keyword evidence="3 8" id="KW-0547">Nucleotide-binding</keyword>
<keyword evidence="2 8" id="KW-0436">Ligase</keyword>
<dbReference type="GO" id="GO:0005737">
    <property type="term" value="C:cytoplasm"/>
    <property type="evidence" value="ECO:0007669"/>
    <property type="project" value="UniProtKB-SubCell"/>
</dbReference>
<evidence type="ECO:0000256" key="5">
    <source>
        <dbReference type="ARBA" id="ARBA00022801"/>
    </source>
</evidence>
<keyword evidence="10" id="KW-1185">Reference proteome</keyword>
<sequence>MKFAILVFPGAGCDVDLFHAVKNVLGYEAEYVWHTESGLERFDAVLIPTGATYGDYLRPGALAKSSQIIDSLKAFANSGKPVLGVGNGFQILAEIGLLPGAFLRNKGLKFRSGNTKIVVDNTNTQFTADYQKGQELTIPFAHEFGNYYVDEDTVAELKQTDRIVFTYADGNSDGSTASIAGVVNEQGNVLGMMPLPERAVEEIIGGTDGLPLFNSILKNWSENNVCHA</sequence>
<comment type="catalytic activity">
    <reaction evidence="8">
        <text>N(2)-formyl-N(1)-(5-phospho-beta-D-ribosyl)glycinamide + L-glutamine + ATP + H2O = 2-formamido-N(1)-(5-O-phospho-beta-D-ribosyl)acetamidine + L-glutamate + ADP + phosphate + H(+)</text>
        <dbReference type="Rhea" id="RHEA:17129"/>
        <dbReference type="ChEBI" id="CHEBI:15377"/>
        <dbReference type="ChEBI" id="CHEBI:15378"/>
        <dbReference type="ChEBI" id="CHEBI:29985"/>
        <dbReference type="ChEBI" id="CHEBI:30616"/>
        <dbReference type="ChEBI" id="CHEBI:43474"/>
        <dbReference type="ChEBI" id="CHEBI:58359"/>
        <dbReference type="ChEBI" id="CHEBI:147286"/>
        <dbReference type="ChEBI" id="CHEBI:147287"/>
        <dbReference type="ChEBI" id="CHEBI:456216"/>
        <dbReference type="EC" id="6.3.5.3"/>
    </reaction>
</comment>
<comment type="caution">
    <text evidence="8">Lacks conserved residue(s) required for the propagation of feature annotation.</text>
</comment>
<comment type="pathway">
    <text evidence="8">Purine metabolism; IMP biosynthesis via de novo pathway; 5-amino-1-(5-phospho-D-ribosyl)imidazole from N(2)-formyl-N(1)-(5-phospho-D-ribosyl)glycinamide: step 1/2.</text>
</comment>
<keyword evidence="6 8" id="KW-0067">ATP-binding</keyword>
<protein>
    <recommendedName>
        <fullName evidence="8">Phosphoribosylformylglycinamidine synthase subunit PurQ</fullName>
        <shortName evidence="8">FGAM synthase</shortName>
        <ecNumber evidence="8">6.3.5.3</ecNumber>
    </recommendedName>
    <alternativeName>
        <fullName evidence="8">Formylglycinamide ribonucleotide amidotransferase subunit I</fullName>
        <shortName evidence="8">FGAR amidotransferase I</shortName>
        <shortName evidence="8">FGAR-AT I</shortName>
    </alternativeName>
    <alternativeName>
        <fullName evidence="8">Glutaminase PurQ</fullName>
        <ecNumber evidence="8">3.5.1.2</ecNumber>
    </alternativeName>
    <alternativeName>
        <fullName evidence="8">Phosphoribosylformylglycinamidine synthase subunit I</fullName>
    </alternativeName>
</protein>
<dbReference type="GO" id="GO:0006189">
    <property type="term" value="P:'de novo' IMP biosynthetic process"/>
    <property type="evidence" value="ECO:0007669"/>
    <property type="project" value="UniProtKB-UniRule"/>
</dbReference>
<feature type="active site" evidence="8">
    <location>
        <position position="197"/>
    </location>
</feature>
<comment type="catalytic activity">
    <reaction evidence="8">
        <text>L-glutamine + H2O = L-glutamate + NH4(+)</text>
        <dbReference type="Rhea" id="RHEA:15889"/>
        <dbReference type="ChEBI" id="CHEBI:15377"/>
        <dbReference type="ChEBI" id="CHEBI:28938"/>
        <dbReference type="ChEBI" id="CHEBI:29985"/>
        <dbReference type="ChEBI" id="CHEBI:58359"/>
        <dbReference type="EC" id="3.5.1.2"/>
    </reaction>
</comment>
<dbReference type="EC" id="6.3.5.3" evidence="8"/>
<dbReference type="OrthoDB" id="9804441at2"/>
<evidence type="ECO:0000256" key="1">
    <source>
        <dbReference type="ARBA" id="ARBA00022490"/>
    </source>
</evidence>
<keyword evidence="1 8" id="KW-0963">Cytoplasm</keyword>
<dbReference type="InterPro" id="IPR029062">
    <property type="entry name" value="Class_I_gatase-like"/>
</dbReference>
<dbReference type="Gene3D" id="3.40.50.880">
    <property type="match status" value="1"/>
</dbReference>
<dbReference type="RefSeq" id="WP_124069215.1">
    <property type="nucleotide sequence ID" value="NZ_CBCRXF010000009.1"/>
</dbReference>
<keyword evidence="5 8" id="KW-0378">Hydrolase</keyword>
<keyword evidence="4 8" id="KW-0658">Purine biosynthesis</keyword>
<dbReference type="UniPathway" id="UPA00074">
    <property type="reaction ID" value="UER00128"/>
</dbReference>
<accession>A0A3P5X2Y8</accession>
<dbReference type="InterPro" id="IPR010075">
    <property type="entry name" value="PRibForGlyAmidine_synth_PurQ"/>
</dbReference>
<evidence type="ECO:0000313" key="9">
    <source>
        <dbReference type="EMBL" id="VDC22567.1"/>
    </source>
</evidence>
<dbReference type="GO" id="GO:0004642">
    <property type="term" value="F:phosphoribosylformylglycinamidine synthase activity"/>
    <property type="evidence" value="ECO:0007669"/>
    <property type="project" value="UniProtKB-UniRule"/>
</dbReference>
<dbReference type="EC" id="3.5.1.2" evidence="8"/>
<evidence type="ECO:0000256" key="7">
    <source>
        <dbReference type="ARBA" id="ARBA00022962"/>
    </source>
</evidence>
<dbReference type="HAMAP" id="MF_00421">
    <property type="entry name" value="PurQ"/>
    <property type="match status" value="1"/>
</dbReference>
<comment type="subunit">
    <text evidence="8">Part of the FGAM synthase complex composed of 1 PurL, 1 PurQ and 2 PurS subunits.</text>
</comment>
<comment type="subcellular location">
    <subcellularLocation>
        <location evidence="8">Cytoplasm</location>
    </subcellularLocation>
</comment>
<dbReference type="PANTHER" id="PTHR47552">
    <property type="entry name" value="PHOSPHORIBOSYLFORMYLGLYCINAMIDINE SYNTHASE SUBUNIT PURQ"/>
    <property type="match status" value="1"/>
</dbReference>
<proteinExistence type="inferred from homology"/>
<dbReference type="EMBL" id="UXAV01000023">
    <property type="protein sequence ID" value="VDC22567.1"/>
    <property type="molecule type" value="Genomic_DNA"/>
</dbReference>
<dbReference type="GO" id="GO:0005524">
    <property type="term" value="F:ATP binding"/>
    <property type="evidence" value="ECO:0007669"/>
    <property type="project" value="UniProtKB-KW"/>
</dbReference>
<evidence type="ECO:0000256" key="6">
    <source>
        <dbReference type="ARBA" id="ARBA00022840"/>
    </source>
</evidence>
<name>A0A3P5X2Y8_9BACL</name>
<dbReference type="SMART" id="SM01211">
    <property type="entry name" value="GATase_5"/>
    <property type="match status" value="1"/>
</dbReference>
<reference evidence="9 10" key="1">
    <citation type="submission" date="2018-11" db="EMBL/GenBank/DDBJ databases">
        <authorList>
            <person name="Criscuolo A."/>
        </authorList>
    </citation>
    <scope>NUCLEOTIDE SEQUENCE [LARGE SCALE GENOMIC DNA]</scope>
    <source>
        <strain evidence="9">ATB-66</strain>
    </source>
</reference>
<dbReference type="SUPFAM" id="SSF52317">
    <property type="entry name" value="Class I glutamine amidotransferase-like"/>
    <property type="match status" value="1"/>
</dbReference>
<dbReference type="PANTHER" id="PTHR47552:SF1">
    <property type="entry name" value="PHOSPHORIBOSYLFORMYLGLYCINAMIDINE SYNTHASE SUBUNIT PURQ"/>
    <property type="match status" value="1"/>
</dbReference>
<gene>
    <name evidence="8 9" type="primary">purQ</name>
    <name evidence="9" type="ORF">FILTAD_00776</name>
</gene>
<evidence type="ECO:0000256" key="3">
    <source>
        <dbReference type="ARBA" id="ARBA00022741"/>
    </source>
</evidence>
<dbReference type="NCBIfam" id="NF002957">
    <property type="entry name" value="PRK03619.1"/>
    <property type="match status" value="1"/>
</dbReference>
<organism evidence="9 10">
    <name type="scientific">Filibacter tadaridae</name>
    <dbReference type="NCBI Taxonomy" id="2483811"/>
    <lineage>
        <taxon>Bacteria</taxon>
        <taxon>Bacillati</taxon>
        <taxon>Bacillota</taxon>
        <taxon>Bacilli</taxon>
        <taxon>Bacillales</taxon>
        <taxon>Caryophanaceae</taxon>
        <taxon>Filibacter</taxon>
    </lineage>
</organism>
<dbReference type="GO" id="GO:0004359">
    <property type="term" value="F:glutaminase activity"/>
    <property type="evidence" value="ECO:0007669"/>
    <property type="project" value="UniProtKB-EC"/>
</dbReference>